<proteinExistence type="predicted"/>
<dbReference type="KEGG" id="lant:TUM19329_33030"/>
<protein>
    <submittedName>
        <fullName evidence="1">Uncharacterized protein</fullName>
    </submittedName>
</protein>
<sequence>MPKFSTFSIYEDEVRKYIRTLRSHIALDKEELTNWFYGEGVNELRKGQAVDYYAFVKECQSKFLHRPLISIHHSLGQHYAGLTAVQSALVKEFGQNDAARENIIREDFNSLVISSIDKHKEFIKIETEISSEFNDYLDNNGDLSPAASLKKVIEMFELKRDQYPDLYTEFKNKLTLMNEFLDELSKKNTNQFFNPGINSQPGLTHQSITLPNEN</sequence>
<dbReference type="AlphaFoldDB" id="A0A6F8TA55"/>
<organism evidence="1 2">
    <name type="scientific">Legionella antarctica</name>
    <dbReference type="NCBI Taxonomy" id="2708020"/>
    <lineage>
        <taxon>Bacteria</taxon>
        <taxon>Pseudomonadati</taxon>
        <taxon>Pseudomonadota</taxon>
        <taxon>Gammaproteobacteria</taxon>
        <taxon>Legionellales</taxon>
        <taxon>Legionellaceae</taxon>
        <taxon>Legionella</taxon>
    </lineage>
</organism>
<name>A0A6F8TA55_9GAMM</name>
<evidence type="ECO:0000313" key="1">
    <source>
        <dbReference type="EMBL" id="BCA96942.1"/>
    </source>
</evidence>
<accession>A0A6F8TA55</accession>
<dbReference type="Proteomes" id="UP000502894">
    <property type="component" value="Chromosome"/>
</dbReference>
<dbReference type="RefSeq" id="WP_173238172.1">
    <property type="nucleotide sequence ID" value="NZ_AP022839.1"/>
</dbReference>
<gene>
    <name evidence="1" type="ORF">TUM19329_33030</name>
</gene>
<evidence type="ECO:0000313" key="2">
    <source>
        <dbReference type="Proteomes" id="UP000502894"/>
    </source>
</evidence>
<keyword evidence="2" id="KW-1185">Reference proteome</keyword>
<reference evidence="1" key="1">
    <citation type="journal article" date="2020" name="Microbiol. Resour. Announc.">
        <title>Complete Genome Sequence of Novel Psychrotolerant Legionella Strain TUM19329, Isolated from Antarctic Lake Sediment.</title>
        <authorList>
            <person name="Shimada S."/>
            <person name="Nakai R."/>
            <person name="Aoki K."/>
            <person name="Shimoeda N."/>
            <person name="Ohno G."/>
            <person name="Miyazaki Y."/>
            <person name="Kudoh S."/>
            <person name="Imura S."/>
            <person name="Watanabe K."/>
            <person name="Ishii Y."/>
            <person name="Tateda K."/>
        </authorList>
    </citation>
    <scope>NUCLEOTIDE SEQUENCE [LARGE SCALE GENOMIC DNA]</scope>
    <source>
        <strain evidence="1">TUM19329</strain>
    </source>
</reference>
<dbReference type="EMBL" id="AP022839">
    <property type="protein sequence ID" value="BCA96942.1"/>
    <property type="molecule type" value="Genomic_DNA"/>
</dbReference>